<accession>A0A177GF82</accession>
<evidence type="ECO:0000313" key="8">
    <source>
        <dbReference type="Proteomes" id="UP000077349"/>
    </source>
</evidence>
<dbReference type="SMART" id="SM00732">
    <property type="entry name" value="YqgFc"/>
    <property type="match status" value="1"/>
</dbReference>
<dbReference type="Pfam" id="PF03652">
    <property type="entry name" value="RuvX"/>
    <property type="match status" value="1"/>
</dbReference>
<sequence length="173" mass="18466">MEEKSPSIIGRKATYRADMALFNLTDLAATLAREARLLGIDPGRKQVGLALSDVSRMVATPLETVKRGKLGAMAEHIRALAAKHGIGGMVVGIPLSLDGSFGPAAQASKDWATALSDQTGLPVCLWDERLSSSAVNRMLIQEADLSRSKRNEVVDQLAAAYILQAALDCLPRI</sequence>
<dbReference type="Gene3D" id="3.30.420.140">
    <property type="entry name" value="YqgF/RNase H-like domain"/>
    <property type="match status" value="1"/>
</dbReference>
<organism evidence="7 8">
    <name type="scientific">Acetobacter malorum</name>
    <dbReference type="NCBI Taxonomy" id="178901"/>
    <lineage>
        <taxon>Bacteria</taxon>
        <taxon>Pseudomonadati</taxon>
        <taxon>Pseudomonadota</taxon>
        <taxon>Alphaproteobacteria</taxon>
        <taxon>Acetobacterales</taxon>
        <taxon>Acetobacteraceae</taxon>
        <taxon>Acetobacter</taxon>
    </lineage>
</organism>
<dbReference type="PANTHER" id="PTHR33317">
    <property type="entry name" value="POLYNUCLEOTIDYL TRANSFERASE, RIBONUCLEASE H-LIKE SUPERFAMILY PROTEIN"/>
    <property type="match status" value="1"/>
</dbReference>
<comment type="subcellular location">
    <subcellularLocation>
        <location evidence="5">Cytoplasm</location>
    </subcellularLocation>
</comment>
<dbReference type="SUPFAM" id="SSF53098">
    <property type="entry name" value="Ribonuclease H-like"/>
    <property type="match status" value="1"/>
</dbReference>
<evidence type="ECO:0000256" key="3">
    <source>
        <dbReference type="ARBA" id="ARBA00022722"/>
    </source>
</evidence>
<dbReference type="GO" id="GO:0016788">
    <property type="term" value="F:hydrolase activity, acting on ester bonds"/>
    <property type="evidence" value="ECO:0007669"/>
    <property type="project" value="UniProtKB-UniRule"/>
</dbReference>
<feature type="domain" description="YqgF/RNase H-like" evidence="6">
    <location>
        <begin position="35"/>
        <end position="135"/>
    </location>
</feature>
<keyword evidence="1 5" id="KW-0963">Cytoplasm</keyword>
<keyword evidence="3 5" id="KW-0540">Nuclease</keyword>
<keyword evidence="2 5" id="KW-0690">Ribosome biogenesis</keyword>
<keyword evidence="4 5" id="KW-0378">Hydrolase</keyword>
<dbReference type="GO" id="GO:0004518">
    <property type="term" value="F:nuclease activity"/>
    <property type="evidence" value="ECO:0007669"/>
    <property type="project" value="UniProtKB-KW"/>
</dbReference>
<dbReference type="eggNOG" id="COG0816">
    <property type="taxonomic scope" value="Bacteria"/>
</dbReference>
<dbReference type="STRING" id="178901.AmDm5_0742"/>
<evidence type="ECO:0000256" key="1">
    <source>
        <dbReference type="ARBA" id="ARBA00022490"/>
    </source>
</evidence>
<comment type="similarity">
    <text evidence="5">Belongs to the YqgF HJR family.</text>
</comment>
<proteinExistence type="inferred from homology"/>
<dbReference type="CDD" id="cd16964">
    <property type="entry name" value="YqgF"/>
    <property type="match status" value="1"/>
</dbReference>
<dbReference type="NCBIfam" id="TIGR00250">
    <property type="entry name" value="RNAse_H_YqgF"/>
    <property type="match status" value="1"/>
</dbReference>
<evidence type="ECO:0000256" key="2">
    <source>
        <dbReference type="ARBA" id="ARBA00022517"/>
    </source>
</evidence>
<evidence type="ECO:0000313" key="7">
    <source>
        <dbReference type="EMBL" id="OAG78064.1"/>
    </source>
</evidence>
<comment type="caution">
    <text evidence="7">The sequence shown here is derived from an EMBL/GenBank/DDBJ whole genome shotgun (WGS) entry which is preliminary data.</text>
</comment>
<evidence type="ECO:0000256" key="5">
    <source>
        <dbReference type="HAMAP-Rule" id="MF_00651"/>
    </source>
</evidence>
<dbReference type="EMBL" id="LVHD01000008">
    <property type="protein sequence ID" value="OAG78064.1"/>
    <property type="molecule type" value="Genomic_DNA"/>
</dbReference>
<dbReference type="Proteomes" id="UP000077349">
    <property type="component" value="Unassembled WGS sequence"/>
</dbReference>
<dbReference type="EC" id="3.1.-.-" evidence="5"/>
<dbReference type="PATRIC" id="fig|178901.16.peg.721"/>
<comment type="function">
    <text evidence="5">Could be a nuclease involved in processing of the 5'-end of pre-16S rRNA.</text>
</comment>
<dbReference type="GO" id="GO:0000967">
    <property type="term" value="P:rRNA 5'-end processing"/>
    <property type="evidence" value="ECO:0007669"/>
    <property type="project" value="UniProtKB-UniRule"/>
</dbReference>
<dbReference type="InterPro" id="IPR005227">
    <property type="entry name" value="YqgF"/>
</dbReference>
<dbReference type="HAMAP" id="MF_00651">
    <property type="entry name" value="Nuclease_YqgF"/>
    <property type="match status" value="1"/>
</dbReference>
<dbReference type="PANTHER" id="PTHR33317:SF4">
    <property type="entry name" value="POLYNUCLEOTIDYL TRANSFERASE, RIBONUCLEASE H-LIKE SUPERFAMILY PROTEIN"/>
    <property type="match status" value="1"/>
</dbReference>
<dbReference type="InterPro" id="IPR012337">
    <property type="entry name" value="RNaseH-like_sf"/>
</dbReference>
<dbReference type="InterPro" id="IPR006641">
    <property type="entry name" value="YqgF/RNaseH-like_dom"/>
</dbReference>
<reference evidence="7 8" key="1">
    <citation type="submission" date="2016-03" db="EMBL/GenBank/DDBJ databases">
        <title>Draft genome sequence of Acetobacter malorum CECT 7742, a strain isolated from strawberry vinegar.</title>
        <authorList>
            <person name="Sainz F."/>
            <person name="Mas A."/>
            <person name="Torija M.J."/>
        </authorList>
    </citation>
    <scope>NUCLEOTIDE SEQUENCE [LARGE SCALE GENOMIC DNA]</scope>
    <source>
        <strain evidence="7 8">CECT 7742</strain>
    </source>
</reference>
<dbReference type="InterPro" id="IPR037027">
    <property type="entry name" value="YqgF/RNaseH-like_dom_sf"/>
</dbReference>
<protein>
    <recommendedName>
        <fullName evidence="5">Putative pre-16S rRNA nuclease</fullName>
        <ecNumber evidence="5">3.1.-.-</ecNumber>
    </recommendedName>
</protein>
<evidence type="ECO:0000259" key="6">
    <source>
        <dbReference type="SMART" id="SM00732"/>
    </source>
</evidence>
<dbReference type="GO" id="GO:0005829">
    <property type="term" value="C:cytosol"/>
    <property type="evidence" value="ECO:0007669"/>
    <property type="project" value="TreeGrafter"/>
</dbReference>
<dbReference type="AlphaFoldDB" id="A0A177GF82"/>
<gene>
    <name evidence="7" type="ORF">Amal_00680</name>
</gene>
<evidence type="ECO:0000256" key="4">
    <source>
        <dbReference type="ARBA" id="ARBA00022801"/>
    </source>
</evidence>
<name>A0A177GF82_9PROT</name>